<accession>S6DCY6</accession>
<reference evidence="1 2" key="1">
    <citation type="journal article" date="2013" name="J. Gen. Virol.">
        <title>Complete genome sequence of invertebrate iridescent virus 22 isolated from a blackfly larva.</title>
        <authorList>
            <person name="Piegu B."/>
            <person name="Guizard S."/>
            <person name="Spears T."/>
            <person name="Cruaud C."/>
            <person name="Couloux A."/>
            <person name="Bideshi D.K."/>
            <person name="Federici B.A."/>
            <person name="Bigot Y."/>
        </authorList>
    </citation>
    <scope>NUCLEOTIDE SEQUENCE [LARGE SCALE GENOMIC DNA]</scope>
</reference>
<dbReference type="EMBL" id="HF920633">
    <property type="protein sequence ID" value="CCV01747.1"/>
    <property type="molecule type" value="Genomic_DNA"/>
</dbReference>
<dbReference type="KEGG" id="vg:16414409"/>
<dbReference type="RefSeq" id="YP_008357368.1">
    <property type="nucleotide sequence ID" value="NC_021901.1"/>
</dbReference>
<dbReference type="GeneID" id="16414409"/>
<proteinExistence type="predicted"/>
<protein>
    <submittedName>
        <fullName evidence="1">Uncharacterized protein</fullName>
    </submittedName>
</protein>
<dbReference type="Proteomes" id="UP000154968">
    <property type="component" value="Segment"/>
</dbReference>
<keyword evidence="2" id="KW-1185">Reference proteome</keyword>
<evidence type="ECO:0000313" key="1">
    <source>
        <dbReference type="EMBL" id="CCV01747.1"/>
    </source>
</evidence>
<sequence length="137" mass="16152">MKKHALPSVKPCNNHIIKIEQLCLVNSTLKSAKKNLKKLEKVMVELESIDYKKLKLGDTLTTIYYEVWFMFTTEIICIQKHLIEYFVCLLKNEPQPLPNNEIVDKINLLYKPIFIEILNFKPPQIKLCVPQNIYNEF</sequence>
<organism evidence="1 2">
    <name type="scientific">Invertebrate iridescent virus 22</name>
    <dbReference type="NCBI Taxonomy" id="345198"/>
    <lineage>
        <taxon>Viruses</taxon>
        <taxon>Varidnaviria</taxon>
        <taxon>Bamfordvirae</taxon>
        <taxon>Nucleocytoviricota</taxon>
        <taxon>Megaviricetes</taxon>
        <taxon>Pimascovirales</taxon>
        <taxon>Pimascovirales incertae sedis</taxon>
        <taxon>Iridoviridae</taxon>
        <taxon>Betairidovirinae</taxon>
        <taxon>Chloriridovirus</taxon>
        <taxon>Chloriridovirus simulium1</taxon>
    </lineage>
</organism>
<evidence type="ECO:0000313" key="2">
    <source>
        <dbReference type="Proteomes" id="UP000154968"/>
    </source>
</evidence>
<name>S6DCY6_9VIRU</name>
<gene>
    <name evidence="1" type="primary">070L</name>
    <name evidence="1" type="ORF">IIV22_070L</name>
</gene>